<feature type="domain" description="PDZ" evidence="3">
    <location>
        <begin position="126"/>
        <end position="181"/>
    </location>
</feature>
<comment type="similarity">
    <text evidence="1">Belongs to the proteasome subunit p27 family.</text>
</comment>
<dbReference type="SUPFAM" id="SSF50156">
    <property type="entry name" value="PDZ domain-like"/>
    <property type="match status" value="1"/>
</dbReference>
<dbReference type="GO" id="GO:0005634">
    <property type="term" value="C:nucleus"/>
    <property type="evidence" value="ECO:0007669"/>
    <property type="project" value="TreeGrafter"/>
</dbReference>
<evidence type="ECO:0000259" key="3">
    <source>
        <dbReference type="Pfam" id="PF17820"/>
    </source>
</evidence>
<organism evidence="5">
    <name type="scientific">Xenopsylla cheopis</name>
    <name type="common">Oriental rat flea</name>
    <name type="synonym">Pulex cheopis</name>
    <dbReference type="NCBI Taxonomy" id="163159"/>
    <lineage>
        <taxon>Eukaryota</taxon>
        <taxon>Metazoa</taxon>
        <taxon>Ecdysozoa</taxon>
        <taxon>Arthropoda</taxon>
        <taxon>Hexapoda</taxon>
        <taxon>Insecta</taxon>
        <taxon>Pterygota</taxon>
        <taxon>Neoptera</taxon>
        <taxon>Endopterygota</taxon>
        <taxon>Siphonaptera</taxon>
        <taxon>Pulicidae</taxon>
        <taxon>Xenopsyllinae</taxon>
        <taxon>Xenopsylla</taxon>
    </lineage>
</organism>
<proteinExistence type="inferred from homology"/>
<dbReference type="InterPro" id="IPR035269">
    <property type="entry name" value="PSMD9"/>
</dbReference>
<dbReference type="PANTHER" id="PTHR12651">
    <property type="entry name" value="26S PROTEASOME NON-ATPASE REGULATORY SUBUNIT 9"/>
    <property type="match status" value="1"/>
</dbReference>
<dbReference type="Gene3D" id="2.30.42.10">
    <property type="match status" value="1"/>
</dbReference>
<name>A0A6M2DNF2_XENCH</name>
<evidence type="ECO:0000256" key="1">
    <source>
        <dbReference type="ARBA" id="ARBA00005256"/>
    </source>
</evidence>
<evidence type="ECO:0000256" key="2">
    <source>
        <dbReference type="ARBA" id="ARBA00023186"/>
    </source>
</evidence>
<dbReference type="GO" id="GO:0005737">
    <property type="term" value="C:cytoplasm"/>
    <property type="evidence" value="ECO:0007669"/>
    <property type="project" value="TreeGrafter"/>
</dbReference>
<accession>A0A6M2DNF2</accession>
<feature type="domain" description="Nas2 N-terminal" evidence="4">
    <location>
        <begin position="11"/>
        <end position="87"/>
    </location>
</feature>
<keyword evidence="2" id="KW-0143">Chaperone</keyword>
<protein>
    <submittedName>
        <fullName evidence="5">Putative 26s proteasome regulatory complex subunit psmd9</fullName>
    </submittedName>
</protein>
<dbReference type="EMBL" id="GIIL01003880">
    <property type="protein sequence ID" value="NOV47606.1"/>
    <property type="molecule type" value="Transcribed_RNA"/>
</dbReference>
<sequence length="213" mass="23779">MDPEKRDKVLKLIKEKERIEAEINQQGAVLKNNRVNMTEPLVDENDCPRNDIDVYQVRHARHRIICLQNDLKAILKAIENGLHEIHEPLLNSSSSSLSNINIRKSTEITNDILAQRSIKTKPFIKVNVVSSDSPAAQAGLVVDDIITEFGSVHSDNFTSLHQIGQVVNNSVGKNISIVVLRNEAPVKLNLIPREWSGRGLLGCNIVQLEDENA</sequence>
<evidence type="ECO:0000259" key="4">
    <source>
        <dbReference type="Pfam" id="PF18265"/>
    </source>
</evidence>
<dbReference type="InterPro" id="IPR036034">
    <property type="entry name" value="PDZ_sf"/>
</dbReference>
<dbReference type="InterPro" id="IPR040815">
    <property type="entry name" value="Nas2_N"/>
</dbReference>
<dbReference type="PANTHER" id="PTHR12651:SF1">
    <property type="entry name" value="26S PROTEASOME NON-ATPASE REGULATORY SUBUNIT 9"/>
    <property type="match status" value="1"/>
</dbReference>
<dbReference type="Pfam" id="PF17820">
    <property type="entry name" value="PDZ_6"/>
    <property type="match status" value="1"/>
</dbReference>
<dbReference type="Pfam" id="PF18265">
    <property type="entry name" value="Nas2_N"/>
    <property type="match status" value="1"/>
</dbReference>
<dbReference type="FunFam" id="2.30.42.10:FF:000107">
    <property type="entry name" value="26S proteasome non-ATPase regulatory subunit 9"/>
    <property type="match status" value="1"/>
</dbReference>
<dbReference type="Gene3D" id="6.10.140.1710">
    <property type="match status" value="1"/>
</dbReference>
<dbReference type="InterPro" id="IPR041489">
    <property type="entry name" value="PDZ_6"/>
</dbReference>
<evidence type="ECO:0000313" key="5">
    <source>
        <dbReference type="EMBL" id="NOV47606.1"/>
    </source>
</evidence>
<dbReference type="GO" id="GO:0070682">
    <property type="term" value="P:proteasome regulatory particle assembly"/>
    <property type="evidence" value="ECO:0007669"/>
    <property type="project" value="InterPro"/>
</dbReference>
<keyword evidence="5" id="KW-0647">Proteasome</keyword>
<dbReference type="GO" id="GO:0000502">
    <property type="term" value="C:proteasome complex"/>
    <property type="evidence" value="ECO:0007669"/>
    <property type="project" value="UniProtKB-KW"/>
</dbReference>
<dbReference type="AlphaFoldDB" id="A0A6M2DNF2"/>
<reference evidence="5" key="1">
    <citation type="submission" date="2020-03" db="EMBL/GenBank/DDBJ databases">
        <title>Transcriptomic Profiling of the Digestive Tract of the Rat Flea, Xenopsylla cheopis, Following Blood Feeding and Infection with Yersinia pestis.</title>
        <authorList>
            <person name="Bland D.M."/>
            <person name="Martens C.A."/>
            <person name="Virtaneva K."/>
            <person name="Kanakabandi K."/>
            <person name="Long D."/>
            <person name="Rosenke R."/>
            <person name="Saturday G.A."/>
            <person name="Hoyt F.H."/>
            <person name="Bruno D.P."/>
            <person name="Ribeiro J.M.C."/>
            <person name="Hinnebusch J."/>
        </authorList>
    </citation>
    <scope>NUCLEOTIDE SEQUENCE</scope>
</reference>